<dbReference type="RefSeq" id="WP_343490832.1">
    <property type="nucleotide sequence ID" value="NZ_JBCPYA010000001.1"/>
</dbReference>
<accession>A0ABU9WAE8</accession>
<dbReference type="InterPro" id="IPR014976">
    <property type="entry name" value="AbpA_HamA_C"/>
</dbReference>
<proteinExistence type="predicted"/>
<gene>
    <name evidence="2" type="ORF">VOI36_03550</name>
</gene>
<reference evidence="2 3" key="1">
    <citation type="submission" date="2024-05" db="EMBL/GenBank/DDBJ databases">
        <title>Burkholderia sp. Nov. a novel bacteria isolated from rhizosphere soil of Camellia sinensis.</title>
        <authorList>
            <person name="Dong Y."/>
        </authorList>
    </citation>
    <scope>NUCLEOTIDE SEQUENCE [LARGE SCALE GENOMIC DNA]</scope>
    <source>
        <strain evidence="2 3">GS2Y</strain>
    </source>
</reference>
<sequence>MTDNGVASMPRVQVANGRYFDQPVVRAFNVEANNAVNSSIEKYFKPLIGKHIVVNRIRQISTGGTLEPSVSAYFLYPAFERGKPAIDALIEALKLEIPAFCTTKQERAKALAKDRAGGLETFETQMLVDKARRLFIKATAGKRDSGEGGELLLFAFIEHFLEAPIILSKMRLKTNTQMPVHGADGVHARWDSESNQLVVIFGESKVHASIHGALRAAAESVGSFVADVEGRKTHELLLTTDHVDLDGFPDEYKEELIRYLHPFATEEGARRQERFAILLAYTSKGYATLDRLTAAEAERAFLDDYDTKLSPALRLAKKHLAQAGVELDTVDLFILPMPNVQEFRDKFDEVLGG</sequence>
<dbReference type="Pfam" id="PF08878">
    <property type="entry name" value="HamA"/>
    <property type="match status" value="1"/>
</dbReference>
<dbReference type="EMBL" id="JBCPYA010000001">
    <property type="protein sequence ID" value="MEN2468957.1"/>
    <property type="molecule type" value="Genomic_DNA"/>
</dbReference>
<organism evidence="2 3">
    <name type="scientific">Burkholderia theae</name>
    <dbReference type="NCBI Taxonomy" id="3143496"/>
    <lineage>
        <taxon>Bacteria</taxon>
        <taxon>Pseudomonadati</taxon>
        <taxon>Pseudomonadota</taxon>
        <taxon>Betaproteobacteria</taxon>
        <taxon>Burkholderiales</taxon>
        <taxon>Burkholderiaceae</taxon>
        <taxon>Burkholderia</taxon>
    </lineage>
</organism>
<feature type="domain" description="Anti-bacteriophage protein A/HamA C-terminal" evidence="1">
    <location>
        <begin position="68"/>
        <end position="350"/>
    </location>
</feature>
<evidence type="ECO:0000313" key="2">
    <source>
        <dbReference type="EMBL" id="MEN2468957.1"/>
    </source>
</evidence>
<evidence type="ECO:0000313" key="3">
    <source>
        <dbReference type="Proteomes" id="UP001466933"/>
    </source>
</evidence>
<name>A0ABU9WAE8_9BURK</name>
<dbReference type="Proteomes" id="UP001466933">
    <property type="component" value="Unassembled WGS sequence"/>
</dbReference>
<protein>
    <submittedName>
        <fullName evidence="2">DUF1837 domain-containing protein</fullName>
    </submittedName>
</protein>
<evidence type="ECO:0000259" key="1">
    <source>
        <dbReference type="Pfam" id="PF08878"/>
    </source>
</evidence>
<keyword evidence="3" id="KW-1185">Reference proteome</keyword>
<comment type="caution">
    <text evidence="2">The sequence shown here is derived from an EMBL/GenBank/DDBJ whole genome shotgun (WGS) entry which is preliminary data.</text>
</comment>